<dbReference type="HAMAP" id="MF_00081">
    <property type="entry name" value="HrcA"/>
    <property type="match status" value="1"/>
</dbReference>
<keyword evidence="2 5" id="KW-0805">Transcription regulation</keyword>
<keyword evidence="3 5" id="KW-0346">Stress response</keyword>
<dbReference type="PANTHER" id="PTHR34824">
    <property type="entry name" value="HEAT-INDUCIBLE TRANSCRIPTION REPRESSOR HRCA"/>
    <property type="match status" value="1"/>
</dbReference>
<dbReference type="InterPro" id="IPR002571">
    <property type="entry name" value="HrcA"/>
</dbReference>
<dbReference type="Pfam" id="PF01628">
    <property type="entry name" value="HrcA"/>
    <property type="match status" value="1"/>
</dbReference>
<evidence type="ECO:0000313" key="7">
    <source>
        <dbReference type="EMBL" id="OGY18879.1"/>
    </source>
</evidence>
<dbReference type="SUPFAM" id="SSF55781">
    <property type="entry name" value="GAF domain-like"/>
    <property type="match status" value="1"/>
</dbReference>
<gene>
    <name evidence="5" type="primary">hrcA</name>
    <name evidence="7" type="ORF">A2786_05315</name>
</gene>
<dbReference type="InterPro" id="IPR036388">
    <property type="entry name" value="WH-like_DNA-bd_sf"/>
</dbReference>
<accession>A0A1G1VU06</accession>
<sequence length="242" mass="27469">MDLSERQIQILKCVVEEFTETAEPVGSETLDKKYNLGVSPATIRNEMVQLTKIGLLKQPHTSAGRIPTPQAIKMYIRELMKEKELSVSEEVAVKERVWDHRFEVEKLLREATRCLAERTSALSIAVTDDNRVYHAGYTHILEMPEFFDIDVTRSVLSLLEESQALLEVFKKATGEEAVHILVGEELGSRYFEPVGLVFTDLKMGPRNGSLGVIGPARLNYPYIVPMVRYFGNLLNEIAQDWQ</sequence>
<feature type="domain" description="Heat-inducible transcription repressor HrcA C-terminal" evidence="6">
    <location>
        <begin position="73"/>
        <end position="223"/>
    </location>
</feature>
<evidence type="ECO:0000313" key="8">
    <source>
        <dbReference type="Proteomes" id="UP000179233"/>
    </source>
</evidence>
<keyword evidence="1 5" id="KW-0678">Repressor</keyword>
<evidence type="ECO:0000259" key="6">
    <source>
        <dbReference type="Pfam" id="PF01628"/>
    </source>
</evidence>
<dbReference type="AlphaFoldDB" id="A0A1G1VU06"/>
<protein>
    <recommendedName>
        <fullName evidence="5">Heat-inducible transcription repressor HrcA</fullName>
    </recommendedName>
</protein>
<evidence type="ECO:0000256" key="2">
    <source>
        <dbReference type="ARBA" id="ARBA00023015"/>
    </source>
</evidence>
<organism evidence="7 8">
    <name type="scientific">Candidatus Chisholmbacteria bacterium RIFCSPHIGHO2_01_FULL_52_32</name>
    <dbReference type="NCBI Taxonomy" id="1797591"/>
    <lineage>
        <taxon>Bacteria</taxon>
        <taxon>Candidatus Chisholmiibacteriota</taxon>
    </lineage>
</organism>
<dbReference type="GO" id="GO:0003677">
    <property type="term" value="F:DNA binding"/>
    <property type="evidence" value="ECO:0007669"/>
    <property type="project" value="InterPro"/>
</dbReference>
<dbReference type="Proteomes" id="UP000179233">
    <property type="component" value="Unassembled WGS sequence"/>
</dbReference>
<dbReference type="SUPFAM" id="SSF46785">
    <property type="entry name" value="Winged helix' DNA-binding domain"/>
    <property type="match status" value="1"/>
</dbReference>
<dbReference type="Gene3D" id="1.10.10.10">
    <property type="entry name" value="Winged helix-like DNA-binding domain superfamily/Winged helix DNA-binding domain"/>
    <property type="match status" value="1"/>
</dbReference>
<name>A0A1G1VU06_9BACT</name>
<evidence type="ECO:0000256" key="5">
    <source>
        <dbReference type="HAMAP-Rule" id="MF_00081"/>
    </source>
</evidence>
<reference evidence="7 8" key="1">
    <citation type="journal article" date="2016" name="Nat. Commun.">
        <title>Thousands of microbial genomes shed light on interconnected biogeochemical processes in an aquifer system.</title>
        <authorList>
            <person name="Anantharaman K."/>
            <person name="Brown C.T."/>
            <person name="Hug L.A."/>
            <person name="Sharon I."/>
            <person name="Castelle C.J."/>
            <person name="Probst A.J."/>
            <person name="Thomas B.C."/>
            <person name="Singh A."/>
            <person name="Wilkins M.J."/>
            <person name="Karaoz U."/>
            <person name="Brodie E.L."/>
            <person name="Williams K.H."/>
            <person name="Hubbard S.S."/>
            <person name="Banfield J.F."/>
        </authorList>
    </citation>
    <scope>NUCLEOTIDE SEQUENCE [LARGE SCALE GENOMIC DNA]</scope>
</reference>
<dbReference type="EMBL" id="MHCJ01000003">
    <property type="protein sequence ID" value="OGY18879.1"/>
    <property type="molecule type" value="Genomic_DNA"/>
</dbReference>
<dbReference type="Gene3D" id="3.30.450.40">
    <property type="match status" value="1"/>
</dbReference>
<evidence type="ECO:0000256" key="1">
    <source>
        <dbReference type="ARBA" id="ARBA00022491"/>
    </source>
</evidence>
<comment type="similarity">
    <text evidence="5">Belongs to the HrcA family.</text>
</comment>
<keyword evidence="4 5" id="KW-0804">Transcription</keyword>
<comment type="caution">
    <text evidence="7">The sequence shown here is derived from an EMBL/GenBank/DDBJ whole genome shotgun (WGS) entry which is preliminary data.</text>
</comment>
<evidence type="ECO:0000256" key="4">
    <source>
        <dbReference type="ARBA" id="ARBA00023163"/>
    </source>
</evidence>
<dbReference type="InterPro" id="IPR021153">
    <property type="entry name" value="HrcA_C"/>
</dbReference>
<evidence type="ECO:0000256" key="3">
    <source>
        <dbReference type="ARBA" id="ARBA00023016"/>
    </source>
</evidence>
<comment type="function">
    <text evidence="5">Negative regulator of class I heat shock genes (grpE-dnaK-dnaJ and groELS operons). Prevents heat-shock induction of these operons.</text>
</comment>
<proteinExistence type="inferred from homology"/>
<dbReference type="InterPro" id="IPR036390">
    <property type="entry name" value="WH_DNA-bd_sf"/>
</dbReference>
<dbReference type="InterPro" id="IPR029016">
    <property type="entry name" value="GAF-like_dom_sf"/>
</dbReference>
<dbReference type="PANTHER" id="PTHR34824:SF1">
    <property type="entry name" value="HEAT-INDUCIBLE TRANSCRIPTION REPRESSOR HRCA"/>
    <property type="match status" value="1"/>
</dbReference>
<dbReference type="GO" id="GO:0045892">
    <property type="term" value="P:negative regulation of DNA-templated transcription"/>
    <property type="evidence" value="ECO:0007669"/>
    <property type="project" value="UniProtKB-UniRule"/>
</dbReference>